<keyword evidence="1" id="KW-1133">Transmembrane helix</keyword>
<evidence type="ECO:0000256" key="1">
    <source>
        <dbReference type="SAM" id="Phobius"/>
    </source>
</evidence>
<dbReference type="Proteomes" id="UP001246690">
    <property type="component" value="Chromosome"/>
</dbReference>
<proteinExistence type="predicted"/>
<keyword evidence="1" id="KW-0472">Membrane</keyword>
<keyword evidence="1" id="KW-0812">Transmembrane</keyword>
<feature type="transmembrane region" description="Helical" evidence="1">
    <location>
        <begin position="79"/>
        <end position="97"/>
    </location>
</feature>
<keyword evidence="3" id="KW-1185">Reference proteome</keyword>
<protein>
    <submittedName>
        <fullName evidence="2">Uncharacterized protein</fullName>
    </submittedName>
</protein>
<feature type="transmembrane region" description="Helical" evidence="1">
    <location>
        <begin position="48"/>
        <end position="67"/>
    </location>
</feature>
<organism evidence="2 3">
    <name type="scientific">Buttiauxella selenatireducens</name>
    <dbReference type="NCBI Taxonomy" id="3073902"/>
    <lineage>
        <taxon>Bacteria</taxon>
        <taxon>Pseudomonadati</taxon>
        <taxon>Pseudomonadota</taxon>
        <taxon>Gammaproteobacteria</taxon>
        <taxon>Enterobacterales</taxon>
        <taxon>Enterobacteriaceae</taxon>
        <taxon>Buttiauxella</taxon>
    </lineage>
</organism>
<evidence type="ECO:0000313" key="2">
    <source>
        <dbReference type="EMBL" id="WMY72463.1"/>
    </source>
</evidence>
<name>A0ABY9S4T8_9ENTR</name>
<dbReference type="EMBL" id="CP133838">
    <property type="protein sequence ID" value="WMY72463.1"/>
    <property type="molecule type" value="Genomic_DNA"/>
</dbReference>
<sequence>MIWRRFRMTLIILALLTGALLLAAGVLSETSPVLGVQHLLLQARYGLLVWRLCLYTAIAILWCRAYHPAAPASRRQMKRTMVCFMLLVTLSEISNLLQTGGAA</sequence>
<reference evidence="2 3" key="1">
    <citation type="submission" date="2023-09" db="EMBL/GenBank/DDBJ databases">
        <title>Buttiauxella selenatireducens sp. nov., isolated from the rhizosphere of Cardamine hupingshanesis.</title>
        <authorList>
            <person name="Zhang S."/>
            <person name="Xu Z."/>
            <person name="Wang H."/>
            <person name="Guo Y."/>
        </authorList>
    </citation>
    <scope>NUCLEOTIDE SEQUENCE [LARGE SCALE GENOMIC DNA]</scope>
    <source>
        <strain evidence="2 3">R73</strain>
    </source>
</reference>
<accession>A0ABY9S4T8</accession>
<dbReference type="RefSeq" id="WP_309874381.1">
    <property type="nucleotide sequence ID" value="NZ_CP133838.1"/>
</dbReference>
<gene>
    <name evidence="2" type="ORF">RHD99_13295</name>
</gene>
<evidence type="ECO:0000313" key="3">
    <source>
        <dbReference type="Proteomes" id="UP001246690"/>
    </source>
</evidence>